<accession>A0AAD6ZI86</accession>
<name>A0AAD6ZI86_9AGAR</name>
<feature type="region of interest" description="Disordered" evidence="1">
    <location>
        <begin position="290"/>
        <end position="314"/>
    </location>
</feature>
<sequence>MRRGKWRTEGEEDGDARALNTRHSPPASAPAAGALPRSKHERQKNATPGHRFPNREIRLLRSSPSLSSSSLKTRRRLGASQVMRLGLCGSAACGEATKVAWAIGSHRRQRGAGRWWYTACFRCAGGRAATAKRKQQVRWRQRGRREWCGHERRGNSGVRVGENRRACDSGRGDAEAGSAGGSSVGAGRRRAVARMRRQVGRRWRGTAASCAGRAAGGARRGWGVNRNGVESVRVTASQVVAWIAWIAAILQIVPADSKRRCELGACRLLNSSAVAVDGVEEGRRAAKVMRRRETGGDAADHRWGRGAPPGQVNE</sequence>
<feature type="compositionally biased region" description="Basic and acidic residues" evidence="1">
    <location>
        <begin position="291"/>
        <end position="303"/>
    </location>
</feature>
<proteinExistence type="predicted"/>
<gene>
    <name evidence="2" type="ORF">DFH08DRAFT_817892</name>
</gene>
<comment type="caution">
    <text evidence="2">The sequence shown here is derived from an EMBL/GenBank/DDBJ whole genome shotgun (WGS) entry which is preliminary data.</text>
</comment>
<feature type="compositionally biased region" description="Basic and acidic residues" evidence="1">
    <location>
        <begin position="161"/>
        <end position="174"/>
    </location>
</feature>
<evidence type="ECO:0000256" key="1">
    <source>
        <dbReference type="SAM" id="MobiDB-lite"/>
    </source>
</evidence>
<keyword evidence="3" id="KW-1185">Reference proteome</keyword>
<feature type="region of interest" description="Disordered" evidence="1">
    <location>
        <begin position="160"/>
        <end position="189"/>
    </location>
</feature>
<evidence type="ECO:0000313" key="2">
    <source>
        <dbReference type="EMBL" id="KAJ7323321.1"/>
    </source>
</evidence>
<evidence type="ECO:0000313" key="3">
    <source>
        <dbReference type="Proteomes" id="UP001218218"/>
    </source>
</evidence>
<organism evidence="2 3">
    <name type="scientific">Mycena albidolilacea</name>
    <dbReference type="NCBI Taxonomy" id="1033008"/>
    <lineage>
        <taxon>Eukaryota</taxon>
        <taxon>Fungi</taxon>
        <taxon>Dikarya</taxon>
        <taxon>Basidiomycota</taxon>
        <taxon>Agaricomycotina</taxon>
        <taxon>Agaricomycetes</taxon>
        <taxon>Agaricomycetidae</taxon>
        <taxon>Agaricales</taxon>
        <taxon>Marasmiineae</taxon>
        <taxon>Mycenaceae</taxon>
        <taxon>Mycena</taxon>
    </lineage>
</organism>
<dbReference type="AlphaFoldDB" id="A0AAD6ZI86"/>
<dbReference type="EMBL" id="JARIHO010000047">
    <property type="protein sequence ID" value="KAJ7323321.1"/>
    <property type="molecule type" value="Genomic_DNA"/>
</dbReference>
<feature type="region of interest" description="Disordered" evidence="1">
    <location>
        <begin position="1"/>
        <end position="54"/>
    </location>
</feature>
<protein>
    <submittedName>
        <fullName evidence="2">Uncharacterized protein</fullName>
    </submittedName>
</protein>
<reference evidence="2" key="1">
    <citation type="submission" date="2023-03" db="EMBL/GenBank/DDBJ databases">
        <title>Massive genome expansion in bonnet fungi (Mycena s.s.) driven by repeated elements and novel gene families across ecological guilds.</title>
        <authorList>
            <consortium name="Lawrence Berkeley National Laboratory"/>
            <person name="Harder C.B."/>
            <person name="Miyauchi S."/>
            <person name="Viragh M."/>
            <person name="Kuo A."/>
            <person name="Thoen E."/>
            <person name="Andreopoulos B."/>
            <person name="Lu D."/>
            <person name="Skrede I."/>
            <person name="Drula E."/>
            <person name="Henrissat B."/>
            <person name="Morin E."/>
            <person name="Kohler A."/>
            <person name="Barry K."/>
            <person name="LaButti K."/>
            <person name="Morin E."/>
            <person name="Salamov A."/>
            <person name="Lipzen A."/>
            <person name="Mereny Z."/>
            <person name="Hegedus B."/>
            <person name="Baldrian P."/>
            <person name="Stursova M."/>
            <person name="Weitz H."/>
            <person name="Taylor A."/>
            <person name="Grigoriev I.V."/>
            <person name="Nagy L.G."/>
            <person name="Martin F."/>
            <person name="Kauserud H."/>
        </authorList>
    </citation>
    <scope>NUCLEOTIDE SEQUENCE</scope>
    <source>
        <strain evidence="2">CBHHK002</strain>
    </source>
</reference>
<dbReference type="Proteomes" id="UP001218218">
    <property type="component" value="Unassembled WGS sequence"/>
</dbReference>
<feature type="compositionally biased region" description="Low complexity" evidence="1">
    <location>
        <begin position="24"/>
        <end position="36"/>
    </location>
</feature>